<dbReference type="AlphaFoldDB" id="A0A061QMU5"/>
<accession>A0A061QMU5</accession>
<organism evidence="1">
    <name type="scientific">Tetraselmis sp. GSL018</name>
    <dbReference type="NCBI Taxonomy" id="582737"/>
    <lineage>
        <taxon>Eukaryota</taxon>
        <taxon>Viridiplantae</taxon>
        <taxon>Chlorophyta</taxon>
        <taxon>core chlorophytes</taxon>
        <taxon>Chlorodendrophyceae</taxon>
        <taxon>Chlorodendrales</taxon>
        <taxon>Chlorodendraceae</taxon>
        <taxon>Tetraselmis</taxon>
    </lineage>
</organism>
<protein>
    <submittedName>
        <fullName evidence="1">Uncharacterized protein</fullName>
    </submittedName>
</protein>
<reference evidence="1" key="1">
    <citation type="submission" date="2014-05" db="EMBL/GenBank/DDBJ databases">
        <title>The transcriptome of the halophilic microalga Tetraselmis sp. GSL018 isolated from the Great Salt Lake, Utah.</title>
        <authorList>
            <person name="Jinkerson R.E."/>
            <person name="D'Adamo S."/>
            <person name="Posewitz M.C."/>
        </authorList>
    </citation>
    <scope>NUCLEOTIDE SEQUENCE</scope>
    <source>
        <strain evidence="1">GSL018</strain>
    </source>
</reference>
<sequence>MIQVDAGDLLPLSFWAKVTSACTTSPKLDKCSSKLYLQNLNKNGIFSCATTLGKIA</sequence>
<gene>
    <name evidence="1" type="ORF">TSPGSL018_30656</name>
</gene>
<dbReference type="EMBL" id="GBEZ01027558">
    <property type="protein sequence ID" value="JAC59770.1"/>
    <property type="molecule type" value="Transcribed_RNA"/>
</dbReference>
<evidence type="ECO:0000313" key="1">
    <source>
        <dbReference type="EMBL" id="JAC59770.1"/>
    </source>
</evidence>
<name>A0A061QMU5_9CHLO</name>
<proteinExistence type="predicted"/>